<dbReference type="AlphaFoldDB" id="A0A1B6VG63"/>
<accession>A0A1B6VG63</accession>
<evidence type="ECO:0000313" key="2">
    <source>
        <dbReference type="Proteomes" id="UP000077786"/>
    </source>
</evidence>
<organism evidence="1 2">
    <name type="scientific">Gluconobacter cerinus</name>
    <dbReference type="NCBI Taxonomy" id="38307"/>
    <lineage>
        <taxon>Bacteria</taxon>
        <taxon>Pseudomonadati</taxon>
        <taxon>Pseudomonadota</taxon>
        <taxon>Alphaproteobacteria</taxon>
        <taxon>Acetobacterales</taxon>
        <taxon>Acetobacteraceae</taxon>
        <taxon>Gluconobacter</taxon>
    </lineage>
</organism>
<gene>
    <name evidence="1" type="ORF">A0123_03156</name>
</gene>
<comment type="caution">
    <text evidence="1">The sequence shown here is derived from an EMBL/GenBank/DDBJ whole genome shotgun (WGS) entry which is preliminary data.</text>
</comment>
<protein>
    <submittedName>
        <fullName evidence="1">Uncharacterized protein</fullName>
    </submittedName>
</protein>
<name>A0A1B6VG63_9PROT</name>
<dbReference type="Proteomes" id="UP000077786">
    <property type="component" value="Unassembled WGS sequence"/>
</dbReference>
<evidence type="ECO:0000313" key="1">
    <source>
        <dbReference type="EMBL" id="OAJ66205.1"/>
    </source>
</evidence>
<sequence length="34" mass="3706">MSKAEGPQTAGFLVLREALTNFFGRYAALYPKAS</sequence>
<dbReference type="EMBL" id="LUTU01000019">
    <property type="protein sequence ID" value="OAJ66205.1"/>
    <property type="molecule type" value="Genomic_DNA"/>
</dbReference>
<dbReference type="PATRIC" id="fig|38307.3.peg.3298"/>
<reference evidence="1 2" key="1">
    <citation type="submission" date="2016-03" db="EMBL/GenBank/DDBJ databases">
        <title>Draft genome sequence of Gluconobacter cerinus strain CECT 9110.</title>
        <authorList>
            <person name="Sainz F."/>
            <person name="Mas A."/>
            <person name="Torija M.J."/>
        </authorList>
    </citation>
    <scope>NUCLEOTIDE SEQUENCE [LARGE SCALE GENOMIC DNA]</scope>
    <source>
        <strain evidence="1 2">CECT 9110</strain>
    </source>
</reference>
<proteinExistence type="predicted"/>